<dbReference type="PANTHER" id="PTHR21324:SF2">
    <property type="entry name" value="EG:22E5.9 PROTEIN"/>
    <property type="match status" value="1"/>
</dbReference>
<evidence type="ECO:0000256" key="6">
    <source>
        <dbReference type="SAM" id="Phobius"/>
    </source>
</evidence>
<protein>
    <submittedName>
        <fullName evidence="8">Frag1/DRAM/Sfk1 family-domain-containing protein</fullName>
    </submittedName>
</protein>
<dbReference type="InterPro" id="IPR019402">
    <property type="entry name" value="CWH43_N"/>
</dbReference>
<keyword evidence="9" id="KW-1185">Reference proteome</keyword>
<evidence type="ECO:0000256" key="2">
    <source>
        <dbReference type="ARBA" id="ARBA00022692"/>
    </source>
</evidence>
<feature type="transmembrane region" description="Helical" evidence="6">
    <location>
        <begin position="12"/>
        <end position="31"/>
    </location>
</feature>
<reference evidence="8 9" key="1">
    <citation type="submission" date="2016-07" db="EMBL/GenBank/DDBJ databases">
        <title>Pervasive Adenine N6-methylation of Active Genes in Fungi.</title>
        <authorList>
            <consortium name="DOE Joint Genome Institute"/>
            <person name="Mondo S.J."/>
            <person name="Dannebaum R.O."/>
            <person name="Kuo R.C."/>
            <person name="Labutti K."/>
            <person name="Haridas S."/>
            <person name="Kuo A."/>
            <person name="Salamov A."/>
            <person name="Ahrendt S.R."/>
            <person name="Lipzen A."/>
            <person name="Sullivan W."/>
            <person name="Andreopoulos W.B."/>
            <person name="Clum A."/>
            <person name="Lindquist E."/>
            <person name="Daum C."/>
            <person name="Ramamoorthy G.K."/>
            <person name="Gryganskyi A."/>
            <person name="Culley D."/>
            <person name="Magnuson J.K."/>
            <person name="James T.Y."/>
            <person name="O'Malley M.A."/>
            <person name="Stajich J.E."/>
            <person name="Spatafora J.W."/>
            <person name="Visel A."/>
            <person name="Grigoriev I.V."/>
        </authorList>
    </citation>
    <scope>NUCLEOTIDE SEQUENCE [LARGE SCALE GENOMIC DNA]</scope>
    <source>
        <strain evidence="8 9">62-1032</strain>
    </source>
</reference>
<dbReference type="GO" id="GO:0005886">
    <property type="term" value="C:plasma membrane"/>
    <property type="evidence" value="ECO:0007669"/>
    <property type="project" value="TreeGrafter"/>
</dbReference>
<feature type="transmembrane region" description="Helical" evidence="6">
    <location>
        <begin position="205"/>
        <end position="224"/>
    </location>
</feature>
<organism evidence="8 9">
    <name type="scientific">Leucosporidium creatinivorum</name>
    <dbReference type="NCBI Taxonomy" id="106004"/>
    <lineage>
        <taxon>Eukaryota</taxon>
        <taxon>Fungi</taxon>
        <taxon>Dikarya</taxon>
        <taxon>Basidiomycota</taxon>
        <taxon>Pucciniomycotina</taxon>
        <taxon>Microbotryomycetes</taxon>
        <taxon>Leucosporidiales</taxon>
        <taxon>Leucosporidium</taxon>
    </lineage>
</organism>
<keyword evidence="3 6" id="KW-1133">Transmembrane helix</keyword>
<evidence type="ECO:0000256" key="3">
    <source>
        <dbReference type="ARBA" id="ARBA00022989"/>
    </source>
</evidence>
<dbReference type="FunCoup" id="A0A1Y2ET55">
    <property type="interactions" value="73"/>
</dbReference>
<feature type="region of interest" description="Disordered" evidence="5">
    <location>
        <begin position="257"/>
        <end position="290"/>
    </location>
</feature>
<dbReference type="Proteomes" id="UP000193467">
    <property type="component" value="Unassembled WGS sequence"/>
</dbReference>
<accession>A0A1Y2ET55</accession>
<feature type="transmembrane region" description="Helical" evidence="6">
    <location>
        <begin position="167"/>
        <end position="193"/>
    </location>
</feature>
<evidence type="ECO:0000256" key="5">
    <source>
        <dbReference type="SAM" id="MobiDB-lite"/>
    </source>
</evidence>
<feature type="transmembrane region" description="Helical" evidence="6">
    <location>
        <begin position="51"/>
        <end position="75"/>
    </location>
</feature>
<dbReference type="Pfam" id="PF10277">
    <property type="entry name" value="Frag1"/>
    <property type="match status" value="1"/>
</dbReference>
<keyword evidence="4 6" id="KW-0472">Membrane</keyword>
<keyword evidence="2 6" id="KW-0812">Transmembrane</keyword>
<dbReference type="PANTHER" id="PTHR21324">
    <property type="entry name" value="FASTING-INDUCIBLE INTEGRAL MEMBRANE PROTEIN TM6P1-RELATED"/>
    <property type="match status" value="1"/>
</dbReference>
<dbReference type="InParanoid" id="A0A1Y2ET55"/>
<comment type="subcellular location">
    <subcellularLocation>
        <location evidence="1">Endomembrane system</location>
        <topology evidence="1">Multi-pass membrane protein</topology>
    </subcellularLocation>
</comment>
<evidence type="ECO:0000313" key="8">
    <source>
        <dbReference type="EMBL" id="ORY74742.1"/>
    </source>
</evidence>
<dbReference type="GO" id="GO:0012505">
    <property type="term" value="C:endomembrane system"/>
    <property type="evidence" value="ECO:0007669"/>
    <property type="project" value="UniProtKB-SubCell"/>
</dbReference>
<dbReference type="OrthoDB" id="10032492at2759"/>
<comment type="caution">
    <text evidence="8">The sequence shown here is derived from an EMBL/GenBank/DDBJ whole genome shotgun (WGS) entry which is preliminary data.</text>
</comment>
<dbReference type="InterPro" id="IPR050911">
    <property type="entry name" value="DRAM/TMEM150_Autophagy_Mod"/>
</dbReference>
<gene>
    <name evidence="8" type="ORF">BCR35DRAFT_306534</name>
</gene>
<evidence type="ECO:0000256" key="4">
    <source>
        <dbReference type="ARBA" id="ARBA00023136"/>
    </source>
</evidence>
<feature type="transmembrane region" description="Helical" evidence="6">
    <location>
        <begin position="125"/>
        <end position="147"/>
    </location>
</feature>
<dbReference type="STRING" id="106004.A0A1Y2ET55"/>
<dbReference type="AlphaFoldDB" id="A0A1Y2ET55"/>
<name>A0A1Y2ET55_9BASI</name>
<proteinExistence type="predicted"/>
<feature type="transmembrane region" description="Helical" evidence="6">
    <location>
        <begin position="96"/>
        <end position="119"/>
    </location>
</feature>
<sequence length="310" mass="34409">MYIRGQYHLLPLASAIFWTATLLGLLLWWVVDDNAEQYKIDESTVIFISNVGAAHQALFIAGCALTVIFWTLTLLAERWLRHIRRIPGTLHKKETVADICSVVFGLIGGLALVLVSAFNCWAFPNIHWSFAAIFVVAIAISAVFQTLETMWLERDHLDRKHLKRNAIMKLIIITIAIAGAIGFGVCYGLSAGAANDAPPSPRDNIIQSVAASLEWFIAFLYDLYIMTYVVDLWPATKTEGHKFTPSLIEKDRLNQLHHHKDGRPGAPGGLDTPHHGFGAENETASGISYPDEIGARVGRRSEEAQMRHVV</sequence>
<dbReference type="EMBL" id="MCGR01000040">
    <property type="protein sequence ID" value="ORY74742.1"/>
    <property type="molecule type" value="Genomic_DNA"/>
</dbReference>
<evidence type="ECO:0000256" key="1">
    <source>
        <dbReference type="ARBA" id="ARBA00004127"/>
    </source>
</evidence>
<evidence type="ECO:0000313" key="9">
    <source>
        <dbReference type="Proteomes" id="UP000193467"/>
    </source>
</evidence>
<feature type="domain" description="CWH43-like N-terminal" evidence="7">
    <location>
        <begin position="7"/>
        <end position="234"/>
    </location>
</feature>
<evidence type="ECO:0000259" key="7">
    <source>
        <dbReference type="Pfam" id="PF10277"/>
    </source>
</evidence>